<evidence type="ECO:0000256" key="5">
    <source>
        <dbReference type="ARBA" id="ARBA00022801"/>
    </source>
</evidence>
<dbReference type="PANTHER" id="PTHR48475:SF2">
    <property type="entry name" value="RIBONUCLEASE H"/>
    <property type="match status" value="1"/>
</dbReference>
<dbReference type="GO" id="GO:0003676">
    <property type="term" value="F:nucleic acid binding"/>
    <property type="evidence" value="ECO:0007669"/>
    <property type="project" value="InterPro"/>
</dbReference>
<keyword evidence="5" id="KW-0378">Hydrolase</keyword>
<evidence type="ECO:0000256" key="3">
    <source>
        <dbReference type="ARBA" id="ARBA00022722"/>
    </source>
</evidence>
<gene>
    <name evidence="8" type="ORF">K2173_022700</name>
</gene>
<organism evidence="8 9">
    <name type="scientific">Erythroxylum novogranatense</name>
    <dbReference type="NCBI Taxonomy" id="1862640"/>
    <lineage>
        <taxon>Eukaryota</taxon>
        <taxon>Viridiplantae</taxon>
        <taxon>Streptophyta</taxon>
        <taxon>Embryophyta</taxon>
        <taxon>Tracheophyta</taxon>
        <taxon>Spermatophyta</taxon>
        <taxon>Magnoliopsida</taxon>
        <taxon>eudicotyledons</taxon>
        <taxon>Gunneridae</taxon>
        <taxon>Pentapetalae</taxon>
        <taxon>rosids</taxon>
        <taxon>fabids</taxon>
        <taxon>Malpighiales</taxon>
        <taxon>Erythroxylaceae</taxon>
        <taxon>Erythroxylum</taxon>
    </lineage>
</organism>
<dbReference type="EMBL" id="JAIWQS010000004">
    <property type="protein sequence ID" value="KAJ8768583.1"/>
    <property type="molecule type" value="Genomic_DNA"/>
</dbReference>
<dbReference type="InterPro" id="IPR000477">
    <property type="entry name" value="RT_dom"/>
</dbReference>
<dbReference type="CDD" id="cd01647">
    <property type="entry name" value="RT_LTR"/>
    <property type="match status" value="1"/>
</dbReference>
<feature type="domain" description="RNase H type-1" evidence="7">
    <location>
        <begin position="602"/>
        <end position="732"/>
    </location>
</feature>
<keyword evidence="2" id="KW-0548">Nucleotidyltransferase</keyword>
<dbReference type="InterPro" id="IPR002156">
    <property type="entry name" value="RNaseH_domain"/>
</dbReference>
<keyword evidence="1" id="KW-0808">Transferase</keyword>
<dbReference type="GO" id="GO:0004523">
    <property type="term" value="F:RNA-DNA hybrid ribonuclease activity"/>
    <property type="evidence" value="ECO:0007669"/>
    <property type="project" value="InterPro"/>
</dbReference>
<evidence type="ECO:0000256" key="4">
    <source>
        <dbReference type="ARBA" id="ARBA00022759"/>
    </source>
</evidence>
<evidence type="ECO:0000256" key="1">
    <source>
        <dbReference type="ARBA" id="ARBA00022679"/>
    </source>
</evidence>
<sequence>MISGGSAAGGSTVRERKRYARQVAEDLSAKKKTQNDGVISFDESDLEGVSRPYNDALVVTLNMDGSEVKRVMIDTGSLVDLLYYDTFKQMEIPEERLLPIEGPIKGVTGESAYLFARVFLKVKFGQKPRQIEKNVEFLVVKFVRAYNAIIGRATQNSPRAIVSTYYQTMKFLTPHGVGLVRGQQRIARKCYMAETRALDGAVVLTSSLDVRVDEETERMNPAKERQQIILDEEDQSKFTNLGTELEKGLAKEIADCLIENRSVPNDMPGISRAVASHSLGFVKTGRDDSKERKEVIEKEIEKLLDAGFIREVKYPEWLANVVLVKKKNGKWRMCIDFTDLNKACPKNSFPLPKIDQLVDATSGHELLSFLNAFSGYHQIQMSLEDEEKTAFITDQGIYCYQIGRTVEAYVDDMVVKNKTATKHVEDFKEAFLTLNKFQMKLNPEKCVFGVASGKFLGFMITQRGIESPAEGEKLIIYLAVTDGAISAVLVRSDRNEQFPIYYVSKVLTGPEARYASIEKLALSLITTTRKLKPYFQSHTIEVWIDQPLRQCLQKPETSGRLVKWAVELGEFDIHYRPRTTIKAQVLVDFVAEMSQSTSQNEQRPAWSLFVDGSSNVKGCGVGVVLIGPHQEQKMEYAFRLEFRASNNEAKYEALIAGLQLAREIEVKYLKVYSDSQIVVGQVTGQYEAKGDNMIKYLELVKRELSNFEEYSVSRIDRKQNVQADALSKMASDQSARNNILVEQINQPSIQKASEVLETDVEQSSWMEPIKQYLLKGTQPLEALGAKKLRVKTAEYVIVNDILYKRSYD</sequence>
<keyword evidence="9" id="KW-1185">Reference proteome</keyword>
<dbReference type="InterPro" id="IPR012337">
    <property type="entry name" value="RNaseH-like_sf"/>
</dbReference>
<dbReference type="SUPFAM" id="SSF53098">
    <property type="entry name" value="Ribonuclease H-like"/>
    <property type="match status" value="1"/>
</dbReference>
<dbReference type="InterPro" id="IPR041373">
    <property type="entry name" value="RT_RNaseH"/>
</dbReference>
<dbReference type="SUPFAM" id="SSF56672">
    <property type="entry name" value="DNA/RNA polymerases"/>
    <property type="match status" value="1"/>
</dbReference>
<keyword evidence="4" id="KW-0255">Endonuclease</keyword>
<dbReference type="Proteomes" id="UP001159364">
    <property type="component" value="Linkage Group LG04"/>
</dbReference>
<reference evidence="8 9" key="1">
    <citation type="submission" date="2021-09" db="EMBL/GenBank/DDBJ databases">
        <title>Genomic insights and catalytic innovation underlie evolution of tropane alkaloids biosynthesis.</title>
        <authorList>
            <person name="Wang Y.-J."/>
            <person name="Tian T."/>
            <person name="Huang J.-P."/>
            <person name="Huang S.-X."/>
        </authorList>
    </citation>
    <scope>NUCLEOTIDE SEQUENCE [LARGE SCALE GENOMIC DNA]</scope>
    <source>
        <strain evidence="8">KIB-2018</strain>
        <tissue evidence="8">Leaf</tissue>
    </source>
</reference>
<dbReference type="Pfam" id="PF17917">
    <property type="entry name" value="RT_RNaseH"/>
    <property type="match status" value="1"/>
</dbReference>
<dbReference type="PROSITE" id="PS50879">
    <property type="entry name" value="RNASE_H_1"/>
    <property type="match status" value="1"/>
</dbReference>
<evidence type="ECO:0000313" key="8">
    <source>
        <dbReference type="EMBL" id="KAJ8768583.1"/>
    </source>
</evidence>
<keyword evidence="3" id="KW-0540">Nuclease</keyword>
<evidence type="ECO:0000256" key="6">
    <source>
        <dbReference type="ARBA" id="ARBA00022918"/>
    </source>
</evidence>
<proteinExistence type="predicted"/>
<dbReference type="Gene3D" id="3.30.70.270">
    <property type="match status" value="2"/>
</dbReference>
<dbReference type="InterPro" id="IPR036397">
    <property type="entry name" value="RNaseH_sf"/>
</dbReference>
<keyword evidence="6" id="KW-0695">RNA-directed DNA polymerase</keyword>
<evidence type="ECO:0000313" key="9">
    <source>
        <dbReference type="Proteomes" id="UP001159364"/>
    </source>
</evidence>
<dbReference type="Gene3D" id="3.30.420.10">
    <property type="entry name" value="Ribonuclease H-like superfamily/Ribonuclease H"/>
    <property type="match status" value="1"/>
</dbReference>
<dbReference type="PANTHER" id="PTHR48475">
    <property type="entry name" value="RIBONUCLEASE H"/>
    <property type="match status" value="1"/>
</dbReference>
<accession>A0AAV8TP56</accession>
<dbReference type="InterPro" id="IPR043502">
    <property type="entry name" value="DNA/RNA_pol_sf"/>
</dbReference>
<dbReference type="CDD" id="cd00303">
    <property type="entry name" value="retropepsin_like"/>
    <property type="match status" value="1"/>
</dbReference>
<dbReference type="Pfam" id="PF13456">
    <property type="entry name" value="RVT_3"/>
    <property type="match status" value="1"/>
</dbReference>
<evidence type="ECO:0000256" key="2">
    <source>
        <dbReference type="ARBA" id="ARBA00022695"/>
    </source>
</evidence>
<dbReference type="Pfam" id="PF00078">
    <property type="entry name" value="RVT_1"/>
    <property type="match status" value="2"/>
</dbReference>
<dbReference type="Gene3D" id="3.10.10.10">
    <property type="entry name" value="HIV Type 1 Reverse Transcriptase, subunit A, domain 1"/>
    <property type="match status" value="1"/>
</dbReference>
<dbReference type="GO" id="GO:0003964">
    <property type="term" value="F:RNA-directed DNA polymerase activity"/>
    <property type="evidence" value="ECO:0007669"/>
    <property type="project" value="UniProtKB-KW"/>
</dbReference>
<dbReference type="CDD" id="cd09279">
    <property type="entry name" value="RNase_HI_like"/>
    <property type="match status" value="1"/>
</dbReference>
<dbReference type="AlphaFoldDB" id="A0AAV8TP56"/>
<dbReference type="InterPro" id="IPR043128">
    <property type="entry name" value="Rev_trsase/Diguanyl_cyclase"/>
</dbReference>
<protein>
    <recommendedName>
        <fullName evidence="7">RNase H type-1 domain-containing protein</fullName>
    </recommendedName>
</protein>
<comment type="caution">
    <text evidence="8">The sequence shown here is derived from an EMBL/GenBank/DDBJ whole genome shotgun (WGS) entry which is preliminary data.</text>
</comment>
<evidence type="ECO:0000259" key="7">
    <source>
        <dbReference type="PROSITE" id="PS50879"/>
    </source>
</evidence>
<name>A0AAV8TP56_9ROSI</name>